<dbReference type="SUPFAM" id="SSF56784">
    <property type="entry name" value="HAD-like"/>
    <property type="match status" value="1"/>
</dbReference>
<dbReference type="InterPro" id="IPR050155">
    <property type="entry name" value="HAD-like_hydrolase_sf"/>
</dbReference>
<dbReference type="SFLD" id="SFLDS00003">
    <property type="entry name" value="Haloacid_Dehalogenase"/>
    <property type="match status" value="1"/>
</dbReference>
<reference evidence="1 2" key="1">
    <citation type="submission" date="2023-06" db="EMBL/GenBank/DDBJ databases">
        <title>Identification and characterization of horizontal gene transfer across gut microbiota members of farm animals based on homology search.</title>
        <authorList>
            <person name="Schwarzerova J."/>
            <person name="Nykrynova M."/>
            <person name="Jureckova K."/>
            <person name="Cejkova D."/>
            <person name="Rychlik I."/>
        </authorList>
    </citation>
    <scope>NUCLEOTIDE SEQUENCE [LARGE SCALE GENOMIC DNA]</scope>
    <source>
        <strain evidence="1 2">105_WCHN</strain>
    </source>
</reference>
<dbReference type="InterPro" id="IPR006439">
    <property type="entry name" value="HAD-SF_hydro_IA"/>
</dbReference>
<comment type="caution">
    <text evidence="1">The sequence shown here is derived from an EMBL/GenBank/DDBJ whole genome shotgun (WGS) entry which is preliminary data.</text>
</comment>
<dbReference type="PANTHER" id="PTHR43434:SF1">
    <property type="entry name" value="PHOSPHOGLYCOLATE PHOSPHATASE"/>
    <property type="match status" value="1"/>
</dbReference>
<gene>
    <name evidence="1" type="ORF">QUW46_05410</name>
</gene>
<protein>
    <submittedName>
        <fullName evidence="1">HAD-IA family hydrolase</fullName>
    </submittedName>
</protein>
<proteinExistence type="predicted"/>
<sequence>MTIKNFIFDIDGTLINTFEMYMPALIDVLAEDGHHFTDPVQAEKDLYGIAATDALHKLNLSGSELEAIRKEWIGRAYQNFGRVRVFAGVPELITQLASQSGTRLAIVTSKTRAEYRQHFQNQYEFAKYFSVVVTADDTQLHKPSAEPILLALARLGAQPATAVYVGDMLTDFIAAHAAKIKFTGADYGSEDPQKIADADFHLASLAGLIRLNGEGVVQS</sequence>
<dbReference type="SFLD" id="SFLDG01129">
    <property type="entry name" value="C1.5:_HAD__Beta-PGM__Phosphata"/>
    <property type="match status" value="1"/>
</dbReference>
<evidence type="ECO:0000313" key="2">
    <source>
        <dbReference type="Proteomes" id="UP001529423"/>
    </source>
</evidence>
<dbReference type="Gene3D" id="3.40.50.1000">
    <property type="entry name" value="HAD superfamily/HAD-like"/>
    <property type="match status" value="1"/>
</dbReference>
<dbReference type="InterPro" id="IPR041492">
    <property type="entry name" value="HAD_2"/>
</dbReference>
<keyword evidence="2" id="KW-1185">Reference proteome</keyword>
<evidence type="ECO:0000313" key="1">
    <source>
        <dbReference type="EMBL" id="MDM8334005.1"/>
    </source>
</evidence>
<dbReference type="NCBIfam" id="TIGR01549">
    <property type="entry name" value="HAD-SF-IA-v1"/>
    <property type="match status" value="1"/>
</dbReference>
<reference evidence="1 2" key="3">
    <citation type="submission" date="2023-06" db="EMBL/GenBank/DDBJ databases">
        <authorList>
            <person name="Zeman M."/>
            <person name="Kubasova T."/>
            <person name="Jahodarova E."/>
            <person name="Nykrynova M."/>
            <person name="Rychlik I."/>
        </authorList>
    </citation>
    <scope>NUCLEOTIDE SEQUENCE [LARGE SCALE GENOMIC DNA]</scope>
    <source>
        <strain evidence="1 2">105_WCHN</strain>
    </source>
</reference>
<dbReference type="InterPro" id="IPR036412">
    <property type="entry name" value="HAD-like_sf"/>
</dbReference>
<reference evidence="2" key="2">
    <citation type="submission" date="2023-06" db="EMBL/GenBank/DDBJ databases">
        <title>Identification and characterization of horizontal gene transfer across gut microbiota members of farm animals based on homology search.</title>
        <authorList>
            <person name="Zeman M."/>
            <person name="Kubasova T."/>
            <person name="Jahodarova E."/>
            <person name="Nykrynova M."/>
            <person name="Rychlik I."/>
        </authorList>
    </citation>
    <scope>NUCLEOTIDE SEQUENCE [LARGE SCALE GENOMIC DNA]</scope>
    <source>
        <strain evidence="2">105_WCHN</strain>
    </source>
</reference>
<dbReference type="Proteomes" id="UP001529423">
    <property type="component" value="Unassembled WGS sequence"/>
</dbReference>
<accession>A0ABT7VMN7</accession>
<dbReference type="PANTHER" id="PTHR43434">
    <property type="entry name" value="PHOSPHOGLYCOLATE PHOSPHATASE"/>
    <property type="match status" value="1"/>
</dbReference>
<name>A0ABT7VMN7_9LACO</name>
<dbReference type="Gene3D" id="1.10.150.240">
    <property type="entry name" value="Putative phosphatase, domain 2"/>
    <property type="match status" value="1"/>
</dbReference>
<keyword evidence="1" id="KW-0378">Hydrolase</keyword>
<dbReference type="RefSeq" id="WP_289560210.1">
    <property type="nucleotide sequence ID" value="NZ_JAUDEO010000025.1"/>
</dbReference>
<organism evidence="1 2">
    <name type="scientific">Limosilactobacillus panis</name>
    <dbReference type="NCBI Taxonomy" id="47493"/>
    <lineage>
        <taxon>Bacteria</taxon>
        <taxon>Bacillati</taxon>
        <taxon>Bacillota</taxon>
        <taxon>Bacilli</taxon>
        <taxon>Lactobacillales</taxon>
        <taxon>Lactobacillaceae</taxon>
        <taxon>Limosilactobacillus</taxon>
    </lineage>
</organism>
<dbReference type="InterPro" id="IPR023214">
    <property type="entry name" value="HAD_sf"/>
</dbReference>
<dbReference type="PRINTS" id="PR00413">
    <property type="entry name" value="HADHALOGNASE"/>
</dbReference>
<dbReference type="InterPro" id="IPR023198">
    <property type="entry name" value="PGP-like_dom2"/>
</dbReference>
<dbReference type="GO" id="GO:0016787">
    <property type="term" value="F:hydrolase activity"/>
    <property type="evidence" value="ECO:0007669"/>
    <property type="project" value="UniProtKB-KW"/>
</dbReference>
<dbReference type="EMBL" id="JAUDEO010000025">
    <property type="protein sequence ID" value="MDM8334005.1"/>
    <property type="molecule type" value="Genomic_DNA"/>
</dbReference>
<dbReference type="Pfam" id="PF13419">
    <property type="entry name" value="HAD_2"/>
    <property type="match status" value="1"/>
</dbReference>